<gene>
    <name evidence="2" type="ORF">ACRE_027530</name>
</gene>
<name>A0A086TAU5_HAPC1</name>
<protein>
    <recommendedName>
        <fullName evidence="4">SET domain-containing protein</fullName>
    </recommendedName>
</protein>
<evidence type="ECO:0000256" key="1">
    <source>
        <dbReference type="SAM" id="MobiDB-lite"/>
    </source>
</evidence>
<dbReference type="CDD" id="cd20071">
    <property type="entry name" value="SET_SMYD"/>
    <property type="match status" value="1"/>
</dbReference>
<evidence type="ECO:0000313" key="2">
    <source>
        <dbReference type="EMBL" id="KFH46477.1"/>
    </source>
</evidence>
<dbReference type="EMBL" id="JPKY01000019">
    <property type="protein sequence ID" value="KFH46477.1"/>
    <property type="molecule type" value="Genomic_DNA"/>
</dbReference>
<organism evidence="2 3">
    <name type="scientific">Hapsidospora chrysogenum (strain ATCC 11550 / CBS 779.69 / DSM 880 / IAM 14645 / JCM 23072 / IMI 49137)</name>
    <name type="common">Acremonium chrysogenum</name>
    <dbReference type="NCBI Taxonomy" id="857340"/>
    <lineage>
        <taxon>Eukaryota</taxon>
        <taxon>Fungi</taxon>
        <taxon>Dikarya</taxon>
        <taxon>Ascomycota</taxon>
        <taxon>Pezizomycotina</taxon>
        <taxon>Sordariomycetes</taxon>
        <taxon>Hypocreomycetidae</taxon>
        <taxon>Hypocreales</taxon>
        <taxon>Bionectriaceae</taxon>
        <taxon>Hapsidospora</taxon>
    </lineage>
</organism>
<dbReference type="Proteomes" id="UP000029964">
    <property type="component" value="Unassembled WGS sequence"/>
</dbReference>
<dbReference type="Gene3D" id="2.170.270.10">
    <property type="entry name" value="SET domain"/>
    <property type="match status" value="1"/>
</dbReference>
<dbReference type="InterPro" id="IPR046341">
    <property type="entry name" value="SET_dom_sf"/>
</dbReference>
<accession>A0A086TAU5</accession>
<dbReference type="PANTHER" id="PTHR47332">
    <property type="entry name" value="SET DOMAIN-CONTAINING PROTEIN 5"/>
    <property type="match status" value="1"/>
</dbReference>
<dbReference type="SUPFAM" id="SSF82199">
    <property type="entry name" value="SET domain"/>
    <property type="match status" value="1"/>
</dbReference>
<feature type="region of interest" description="Disordered" evidence="1">
    <location>
        <begin position="25"/>
        <end position="51"/>
    </location>
</feature>
<reference evidence="3" key="1">
    <citation type="journal article" date="2014" name="Genome Announc.">
        <title>Genome sequence and annotation of Acremonium chrysogenum, producer of the beta-lactam antibiotic cephalosporin C.</title>
        <authorList>
            <person name="Terfehr D."/>
            <person name="Dahlmann T.A."/>
            <person name="Specht T."/>
            <person name="Zadra I."/>
            <person name="Kuernsteiner H."/>
            <person name="Kueck U."/>
        </authorList>
    </citation>
    <scope>NUCLEOTIDE SEQUENCE [LARGE SCALE GENOMIC DNA]</scope>
    <source>
        <strain evidence="3">ATCC 11550 / CBS 779.69 / DSM 880 / IAM 14645 / JCM 23072 / IMI 49137</strain>
    </source>
</reference>
<dbReference type="HOGENOM" id="CLU_1304546_0_0_1"/>
<dbReference type="PANTHER" id="PTHR47332:SF4">
    <property type="entry name" value="SET DOMAIN-CONTAINING PROTEIN 5"/>
    <property type="match status" value="1"/>
</dbReference>
<keyword evidence="3" id="KW-1185">Reference proteome</keyword>
<evidence type="ECO:0000313" key="3">
    <source>
        <dbReference type="Proteomes" id="UP000029964"/>
    </source>
</evidence>
<dbReference type="AlphaFoldDB" id="A0A086TAU5"/>
<dbReference type="STRING" id="857340.A0A086TAU5"/>
<proteinExistence type="predicted"/>
<evidence type="ECO:0008006" key="4">
    <source>
        <dbReference type="Google" id="ProtNLM"/>
    </source>
</evidence>
<dbReference type="OrthoDB" id="3180714at2759"/>
<sequence length="211" mass="23339">MARYQAKKAEPVEATSIFAPRLRPAKSPMQRNRPRETLRLPDCPPTDTRASIPKRILPTVAGLGALATQQLRRGDVILVEEPLFTSDNTFEKLDRDARRVALSLHKNERLKSDTPALSAVWYTNSFATNMRPGHAGLFAVAARFNHACHPAHNVDFAFDPAQGCLVLTSSTICYGETWTPDVLFLWYGFCCSCGACAGLSTEEMSALTPQW</sequence>
<dbReference type="InterPro" id="IPR053185">
    <property type="entry name" value="SET_domain_protein"/>
</dbReference>
<comment type="caution">
    <text evidence="2">The sequence shown here is derived from an EMBL/GenBank/DDBJ whole genome shotgun (WGS) entry which is preliminary data.</text>
</comment>